<organism evidence="1 2">
    <name type="scientific">Rhabditophanes sp. KR3021</name>
    <dbReference type="NCBI Taxonomy" id="114890"/>
    <lineage>
        <taxon>Eukaryota</taxon>
        <taxon>Metazoa</taxon>
        <taxon>Ecdysozoa</taxon>
        <taxon>Nematoda</taxon>
        <taxon>Chromadorea</taxon>
        <taxon>Rhabditida</taxon>
        <taxon>Tylenchina</taxon>
        <taxon>Panagrolaimomorpha</taxon>
        <taxon>Strongyloidoidea</taxon>
        <taxon>Alloionematidae</taxon>
        <taxon>Rhabditophanes</taxon>
    </lineage>
</organism>
<protein>
    <submittedName>
        <fullName evidence="2">RRM domain-containing protein</fullName>
    </submittedName>
</protein>
<reference evidence="2" key="1">
    <citation type="submission" date="2016-11" db="UniProtKB">
        <authorList>
            <consortium name="WormBaseParasite"/>
        </authorList>
    </citation>
    <scope>IDENTIFICATION</scope>
    <source>
        <strain evidence="2">KR3021</strain>
    </source>
</reference>
<accession>A0AC35TUU2</accession>
<sequence>MSPECIAIPAPKRFREDKIVDEYNNHTMLIPSKVVHITNVSPSTTEAHFIKAFNEVAYVILMPLKEMALVEFECIQAANTCISETLSKAIIVKGQQLRISYSKYQFLKRFGLESEIPSNRPMQSYRGNSCHRGNNNIRKYESPADIERKNNDHALPNKYNSDRSNNNQDNSRLRYVCHDLTYPSHAVKHDMYAEERKHKRARIKSPYGKRADSKIDYQRKKDRMDNESSRGGYPNTFSDRNNRKRHRNDSYNKKPVSKNDSRHDDIEFDNKKGKNGTCNSRFNEDRHKSLVESKVIVIYGVNQTDFNCDKLFNLFCPYGNVLRVKFLITRANMCMVEMECHSALKNVIRYLYNVKIMGTTLTFMKSKEHYFDDLNEPGHSFNLFDGSPSFKDFSDNKQLLRFNTPEMAIRNRLAYPSAEIRWFSVLCDISDEQIVEAFKDAKAPKPLSIKRNCNGHGRCMSGFIKFKNAEEAAEALATANNVYIYCSHPKSDIMLRMAFCDTSTPTTCRAIKRELQPDKSNSFNFKTD</sequence>
<evidence type="ECO:0000313" key="1">
    <source>
        <dbReference type="Proteomes" id="UP000095286"/>
    </source>
</evidence>
<proteinExistence type="predicted"/>
<name>A0AC35TUU2_9BILA</name>
<evidence type="ECO:0000313" key="2">
    <source>
        <dbReference type="WBParaSite" id="RSKR_0000445100.1"/>
    </source>
</evidence>
<dbReference type="WBParaSite" id="RSKR_0000445100.1">
    <property type="protein sequence ID" value="RSKR_0000445100.1"/>
    <property type="gene ID" value="RSKR_0000445100"/>
</dbReference>
<dbReference type="Proteomes" id="UP000095286">
    <property type="component" value="Unplaced"/>
</dbReference>